<gene>
    <name evidence="1" type="ORF">MRATA1EN22A_LOCUS11003</name>
</gene>
<accession>A0AC59YWA9</accession>
<organism evidence="1 2">
    <name type="scientific">Rangifer tarandus platyrhynchus</name>
    <name type="common">Svalbard reindeer</name>
    <dbReference type="NCBI Taxonomy" id="3082113"/>
    <lineage>
        <taxon>Eukaryota</taxon>
        <taxon>Metazoa</taxon>
        <taxon>Chordata</taxon>
        <taxon>Craniata</taxon>
        <taxon>Vertebrata</taxon>
        <taxon>Euteleostomi</taxon>
        <taxon>Mammalia</taxon>
        <taxon>Eutheria</taxon>
        <taxon>Laurasiatheria</taxon>
        <taxon>Artiodactyla</taxon>
        <taxon>Ruminantia</taxon>
        <taxon>Pecora</taxon>
        <taxon>Cervidae</taxon>
        <taxon>Odocoileinae</taxon>
        <taxon>Rangifer</taxon>
    </lineage>
</organism>
<reference evidence="1" key="1">
    <citation type="submission" date="2023-05" db="EMBL/GenBank/DDBJ databases">
        <authorList>
            <consortium name="ELIXIR-Norway"/>
        </authorList>
    </citation>
    <scope>NUCLEOTIDE SEQUENCE</scope>
</reference>
<dbReference type="EMBL" id="OX596104">
    <property type="protein sequence ID" value="CAN0030499.1"/>
    <property type="molecule type" value="Genomic_DNA"/>
</dbReference>
<proteinExistence type="predicted"/>
<dbReference type="Proteomes" id="UP001162501">
    <property type="component" value="Chromosome 20"/>
</dbReference>
<evidence type="ECO:0000313" key="1">
    <source>
        <dbReference type="EMBL" id="CAN0030499.1"/>
    </source>
</evidence>
<reference evidence="1" key="2">
    <citation type="submission" date="2025-03" db="EMBL/GenBank/DDBJ databases">
        <authorList>
            <consortium name="ELIXIR-Norway"/>
            <consortium name="Elixir Norway"/>
        </authorList>
    </citation>
    <scope>NUCLEOTIDE SEQUENCE</scope>
</reference>
<name>A0AC59YWA9_RANTA</name>
<sequence>MGCLSCSLEFKPDILGSTYEATLPHDLHCVVAACISMPDLYQILDNHQKKKGINGTGQPRQRPSHLLLAHRPTCTTPQCPGHLSSHCRLLLHTLAPAHAVGIRVFTGNPRRVLGNGTTTRRRKARACVDFA</sequence>
<protein>
    <submittedName>
        <fullName evidence="1">Uncharacterized protein</fullName>
    </submittedName>
</protein>
<evidence type="ECO:0000313" key="2">
    <source>
        <dbReference type="Proteomes" id="UP001162501"/>
    </source>
</evidence>